<evidence type="ECO:0000256" key="6">
    <source>
        <dbReference type="ARBA" id="ARBA00023136"/>
    </source>
</evidence>
<evidence type="ECO:0000256" key="1">
    <source>
        <dbReference type="ARBA" id="ARBA00004651"/>
    </source>
</evidence>
<evidence type="ECO:0000313" key="11">
    <source>
        <dbReference type="Proteomes" id="UP000295565"/>
    </source>
</evidence>
<dbReference type="PROSITE" id="PS51352">
    <property type="entry name" value="THIOREDOXIN_2"/>
    <property type="match status" value="1"/>
</dbReference>
<dbReference type="Gene3D" id="3.40.30.10">
    <property type="entry name" value="Glutaredoxin"/>
    <property type="match status" value="1"/>
</dbReference>
<feature type="domain" description="Thioredoxin" evidence="9">
    <location>
        <begin position="450"/>
        <end position="579"/>
    </location>
</feature>
<evidence type="ECO:0000256" key="8">
    <source>
        <dbReference type="SAM" id="Phobius"/>
    </source>
</evidence>
<feature type="transmembrane region" description="Helical" evidence="8">
    <location>
        <begin position="426"/>
        <end position="446"/>
    </location>
</feature>
<dbReference type="Pfam" id="PF02683">
    <property type="entry name" value="DsbD_TM"/>
    <property type="match status" value="1"/>
</dbReference>
<keyword evidence="3 8" id="KW-0812">Transmembrane</keyword>
<feature type="transmembrane region" description="Helical" evidence="8">
    <location>
        <begin position="334"/>
        <end position="359"/>
    </location>
</feature>
<dbReference type="Gene3D" id="2.60.40.1250">
    <property type="entry name" value="Thiol:disulfide interchange protein DsbD, N-terminal domain"/>
    <property type="match status" value="1"/>
</dbReference>
<protein>
    <submittedName>
        <fullName evidence="10">Thiol:disulfide interchange protein DsbD</fullName>
    </submittedName>
</protein>
<proteinExistence type="predicted"/>
<evidence type="ECO:0000256" key="7">
    <source>
        <dbReference type="ARBA" id="ARBA00023284"/>
    </source>
</evidence>
<keyword evidence="11" id="KW-1185">Reference proteome</keyword>
<dbReference type="Proteomes" id="UP000295565">
    <property type="component" value="Unassembled WGS sequence"/>
</dbReference>
<dbReference type="InterPro" id="IPR017937">
    <property type="entry name" value="Thioredoxin_CS"/>
</dbReference>
<keyword evidence="2" id="KW-1003">Cell membrane</keyword>
<dbReference type="NCBIfam" id="NF001419">
    <property type="entry name" value="PRK00293.1"/>
    <property type="match status" value="1"/>
</dbReference>
<dbReference type="Pfam" id="PF13899">
    <property type="entry name" value="Thioredoxin_7"/>
    <property type="match status" value="1"/>
</dbReference>
<dbReference type="GO" id="GO:0017004">
    <property type="term" value="P:cytochrome complex assembly"/>
    <property type="evidence" value="ECO:0007669"/>
    <property type="project" value="UniProtKB-KW"/>
</dbReference>
<dbReference type="InterPro" id="IPR036249">
    <property type="entry name" value="Thioredoxin-like_sf"/>
</dbReference>
<reference evidence="10 11" key="1">
    <citation type="submission" date="2019-03" db="EMBL/GenBank/DDBJ databases">
        <title>Genomic Encyclopedia of Type Strains, Phase IV (KMG-IV): sequencing the most valuable type-strain genomes for metagenomic binning, comparative biology and taxonomic classification.</title>
        <authorList>
            <person name="Goeker M."/>
        </authorList>
    </citation>
    <scope>NUCLEOTIDE SEQUENCE [LARGE SCALE GENOMIC DNA]</scope>
    <source>
        <strain evidence="10 11">DSM 18577</strain>
    </source>
</reference>
<feature type="transmembrane region" description="Helical" evidence="8">
    <location>
        <begin position="178"/>
        <end position="207"/>
    </location>
</feature>
<evidence type="ECO:0000256" key="4">
    <source>
        <dbReference type="ARBA" id="ARBA00022748"/>
    </source>
</evidence>
<feature type="transmembrane region" description="Helical" evidence="8">
    <location>
        <begin position="371"/>
        <end position="389"/>
    </location>
</feature>
<keyword evidence="4" id="KW-0201">Cytochrome c-type biogenesis</keyword>
<feature type="transmembrane region" description="Helical" evidence="8">
    <location>
        <begin position="401"/>
        <end position="419"/>
    </location>
</feature>
<evidence type="ECO:0000313" key="10">
    <source>
        <dbReference type="EMBL" id="TCK47334.1"/>
    </source>
</evidence>
<feature type="transmembrane region" description="Helical" evidence="8">
    <location>
        <begin position="219"/>
        <end position="243"/>
    </location>
</feature>
<dbReference type="GO" id="GO:0005886">
    <property type="term" value="C:plasma membrane"/>
    <property type="evidence" value="ECO:0007669"/>
    <property type="project" value="UniProtKB-SubCell"/>
</dbReference>
<dbReference type="InterPro" id="IPR028250">
    <property type="entry name" value="DsbDN"/>
</dbReference>
<name>A0A4R1JA48_9GAMM</name>
<dbReference type="AlphaFoldDB" id="A0A4R1JA48"/>
<gene>
    <name evidence="10" type="ORF">EV690_2351</name>
</gene>
<dbReference type="GO" id="GO:0015035">
    <property type="term" value="F:protein-disulfide reductase activity"/>
    <property type="evidence" value="ECO:0007669"/>
    <property type="project" value="TreeGrafter"/>
</dbReference>
<comment type="subcellular location">
    <subcellularLocation>
        <location evidence="1">Cell membrane</location>
        <topology evidence="1">Multi-pass membrane protein</topology>
    </subcellularLocation>
</comment>
<dbReference type="InterPro" id="IPR036929">
    <property type="entry name" value="DsbDN_sf"/>
</dbReference>
<feature type="transmembrane region" description="Helical" evidence="8">
    <location>
        <begin position="255"/>
        <end position="277"/>
    </location>
</feature>
<comment type="caution">
    <text evidence="10">The sequence shown here is derived from an EMBL/GenBank/DDBJ whole genome shotgun (WGS) entry which is preliminary data.</text>
</comment>
<dbReference type="InterPro" id="IPR013766">
    <property type="entry name" value="Thioredoxin_domain"/>
</dbReference>
<dbReference type="SUPFAM" id="SSF74863">
    <property type="entry name" value="Thiol:disulfide interchange protein DsbD, N-terminal domain (DsbD-alpha)"/>
    <property type="match status" value="1"/>
</dbReference>
<organism evidence="10 11">
    <name type="scientific">Celerinatantimonas diazotrophica</name>
    <dbReference type="NCBI Taxonomy" id="412034"/>
    <lineage>
        <taxon>Bacteria</taxon>
        <taxon>Pseudomonadati</taxon>
        <taxon>Pseudomonadota</taxon>
        <taxon>Gammaproteobacteria</taxon>
        <taxon>Celerinatantimonadaceae</taxon>
        <taxon>Celerinatantimonas</taxon>
    </lineage>
</organism>
<evidence type="ECO:0000256" key="2">
    <source>
        <dbReference type="ARBA" id="ARBA00022475"/>
    </source>
</evidence>
<dbReference type="EMBL" id="SMGD01000014">
    <property type="protein sequence ID" value="TCK47334.1"/>
    <property type="molecule type" value="Genomic_DNA"/>
</dbReference>
<dbReference type="Pfam" id="PF11412">
    <property type="entry name" value="DsbD_N"/>
    <property type="match status" value="1"/>
</dbReference>
<sequence>MRTASLRFALLRWLLGICLVLSVFPSQAQVLNVSQAFSLQASYAHGQLQLNWHIQPGYYLYRDRIHLISDSAALKSFYKPPGVMHHDPIFGDTRIYTSNVTLLADVELGSRPTTSIRLSFQGCSQSGFCYPPTTRIIDIHANHVAIHDASVHSIDTASWSASPAPAPAPSSAWHAGPWMLLSSFGFGLLLAFTPCVLPMLPIITGIIIGQRKRTTLQSVLLGVIYVQGMALTYTLLGIIIAYVGVKMQIYLQNPWVLGLMSAILVGLALSMFGLFELQLPSAAQTRLQQWQGHLTQGSYLGVMLMGALSGVICSPCVSAPTAGMLVYIAQSGSVLMGALTLYLFALGMGLPLIAVAWLGKKVLPKAGIWMLRVRQLGGFLMLSAALLLVSRVLDDVLSDLLWLLLAGVLLVWLGYLLFCRVIGRRYALVSCVLLAFLLVVAGEQIFHYRQTVRQAQQPLAFVSVDSLTQLQTQLRQAKQKHQPVLVDYFANWCVACKEFEQDTLNKPQIRQQLAQFKLLRVDVSRYLPRQQDILSHYRVLGLPTLDLYDANGSYRPELRVSGIISTAQFAKRLVDVSSSKQL</sequence>
<dbReference type="RefSeq" id="WP_165872744.1">
    <property type="nucleotide sequence ID" value="NZ_OU594967.1"/>
</dbReference>
<feature type="transmembrane region" description="Helical" evidence="8">
    <location>
        <begin position="298"/>
        <end position="328"/>
    </location>
</feature>
<keyword evidence="6 8" id="KW-0472">Membrane</keyword>
<keyword evidence="5 8" id="KW-1133">Transmembrane helix</keyword>
<evidence type="ECO:0000259" key="9">
    <source>
        <dbReference type="PROSITE" id="PS51352"/>
    </source>
</evidence>
<dbReference type="PROSITE" id="PS00194">
    <property type="entry name" value="THIOREDOXIN_1"/>
    <property type="match status" value="1"/>
</dbReference>
<keyword evidence="7" id="KW-0676">Redox-active center</keyword>
<dbReference type="GO" id="GO:0045454">
    <property type="term" value="P:cell redox homeostasis"/>
    <property type="evidence" value="ECO:0007669"/>
    <property type="project" value="TreeGrafter"/>
</dbReference>
<dbReference type="SUPFAM" id="SSF52833">
    <property type="entry name" value="Thioredoxin-like"/>
    <property type="match status" value="1"/>
</dbReference>
<accession>A0A4R1JA48</accession>
<dbReference type="PANTHER" id="PTHR32234">
    <property type="entry name" value="THIOL:DISULFIDE INTERCHANGE PROTEIN DSBD"/>
    <property type="match status" value="1"/>
</dbReference>
<evidence type="ECO:0000256" key="3">
    <source>
        <dbReference type="ARBA" id="ARBA00022692"/>
    </source>
</evidence>
<dbReference type="PANTHER" id="PTHR32234:SF0">
    <property type="entry name" value="THIOL:DISULFIDE INTERCHANGE PROTEIN DSBD"/>
    <property type="match status" value="1"/>
</dbReference>
<dbReference type="InterPro" id="IPR003834">
    <property type="entry name" value="Cyt_c_assmbl_TM_dom"/>
</dbReference>
<evidence type="ECO:0000256" key="5">
    <source>
        <dbReference type="ARBA" id="ARBA00022989"/>
    </source>
</evidence>